<reference evidence="3" key="1">
    <citation type="submission" date="2021-01" db="EMBL/GenBank/DDBJ databases">
        <title>Modified the classification status of verrucomicrobia.</title>
        <authorList>
            <person name="Feng X."/>
        </authorList>
    </citation>
    <scope>NUCLEOTIDE SEQUENCE</scope>
    <source>
        <strain evidence="3">KCTC 13126</strain>
    </source>
</reference>
<accession>A0A934VQE1</accession>
<dbReference type="InterPro" id="IPR029058">
    <property type="entry name" value="AB_hydrolase_fold"/>
</dbReference>
<dbReference type="Pfam" id="PF05448">
    <property type="entry name" value="AXE1"/>
    <property type="match status" value="1"/>
</dbReference>
<dbReference type="InterPro" id="IPR008391">
    <property type="entry name" value="AXE1_dom"/>
</dbReference>
<evidence type="ECO:0000313" key="3">
    <source>
        <dbReference type="EMBL" id="MBK1878257.1"/>
    </source>
</evidence>
<sequence>MNFATIDGKRIEHDYPYDPSYGYSREDLLAIAPPEEPDGFAAFWQARYQRALSQTPKPRLKNTGQSLGKWNVYSLVYTSTDNYTLAGWALLPSNQEIRRGFVVGHGYGGREAPDPHLPFNDAALLFPCSRGISLSKHPDLPSDPEQHVVHGIEDLDRYLIGGCVDDLWVAVSAMLELFPETAGNVNLLGISFSGGINMLAAPWDNRIRRVHSNVPTFGQQALRMKLATVGSGHGVQEFERLHPGVAERTLSFFDAANTARHMKIPTHLACARFDPAVAPPGQFAIYNALPENLRQLFTLTAGHHDYPDQLKEDTLLLRELCTFFEPSGAAS</sequence>
<proteinExistence type="predicted"/>
<feature type="domain" description="Acetyl xylan esterase" evidence="2">
    <location>
        <begin position="35"/>
        <end position="313"/>
    </location>
</feature>
<dbReference type="PANTHER" id="PTHR40111:SF1">
    <property type="entry name" value="CEPHALOSPORIN-C DEACETYLASE"/>
    <property type="match status" value="1"/>
</dbReference>
<dbReference type="SUPFAM" id="SSF53474">
    <property type="entry name" value="alpha/beta-Hydrolases"/>
    <property type="match status" value="1"/>
</dbReference>
<dbReference type="PANTHER" id="PTHR40111">
    <property type="entry name" value="CEPHALOSPORIN-C DEACETYLASE"/>
    <property type="match status" value="1"/>
</dbReference>
<protein>
    <submittedName>
        <fullName evidence="3">Acetylxylan esterase</fullName>
    </submittedName>
</protein>
<dbReference type="GO" id="GO:0005976">
    <property type="term" value="P:polysaccharide metabolic process"/>
    <property type="evidence" value="ECO:0007669"/>
    <property type="project" value="TreeGrafter"/>
</dbReference>
<dbReference type="GO" id="GO:0052689">
    <property type="term" value="F:carboxylic ester hydrolase activity"/>
    <property type="evidence" value="ECO:0007669"/>
    <property type="project" value="TreeGrafter"/>
</dbReference>
<evidence type="ECO:0000259" key="2">
    <source>
        <dbReference type="Pfam" id="PF05448"/>
    </source>
</evidence>
<keyword evidence="4" id="KW-1185">Reference proteome</keyword>
<dbReference type="AlphaFoldDB" id="A0A934VQE1"/>
<evidence type="ECO:0000256" key="1">
    <source>
        <dbReference type="PIRSR" id="PIRSR639069-2"/>
    </source>
</evidence>
<gene>
    <name evidence="3" type="ORF">JIN87_15360</name>
</gene>
<feature type="binding site" evidence="1">
    <location>
        <position position="107"/>
    </location>
    <ligand>
        <name>substrate</name>
    </ligand>
</feature>
<evidence type="ECO:0000313" key="4">
    <source>
        <dbReference type="Proteomes" id="UP000617628"/>
    </source>
</evidence>
<dbReference type="Proteomes" id="UP000617628">
    <property type="component" value="Unassembled WGS sequence"/>
</dbReference>
<comment type="caution">
    <text evidence="3">The sequence shown here is derived from an EMBL/GenBank/DDBJ whole genome shotgun (WGS) entry which is preliminary data.</text>
</comment>
<dbReference type="RefSeq" id="WP_200356470.1">
    <property type="nucleotide sequence ID" value="NZ_JAENIL010000028.1"/>
</dbReference>
<dbReference type="InterPro" id="IPR039069">
    <property type="entry name" value="CE7"/>
</dbReference>
<dbReference type="Gene3D" id="3.40.50.1820">
    <property type="entry name" value="alpha/beta hydrolase"/>
    <property type="match status" value="1"/>
</dbReference>
<organism evidence="3 4">
    <name type="scientific">Pelagicoccus mobilis</name>
    <dbReference type="NCBI Taxonomy" id="415221"/>
    <lineage>
        <taxon>Bacteria</taxon>
        <taxon>Pseudomonadati</taxon>
        <taxon>Verrucomicrobiota</taxon>
        <taxon>Opitutia</taxon>
        <taxon>Puniceicoccales</taxon>
        <taxon>Pelagicoccaceae</taxon>
        <taxon>Pelagicoccus</taxon>
    </lineage>
</organism>
<dbReference type="EMBL" id="JAENIL010000028">
    <property type="protein sequence ID" value="MBK1878257.1"/>
    <property type="molecule type" value="Genomic_DNA"/>
</dbReference>
<name>A0A934VQE1_9BACT</name>